<dbReference type="InterPro" id="IPR013783">
    <property type="entry name" value="Ig-like_fold"/>
</dbReference>
<evidence type="ECO:0000259" key="3">
    <source>
        <dbReference type="Pfam" id="PF18202"/>
    </source>
</evidence>
<dbReference type="OrthoDB" id="1769743at2"/>
<proteinExistence type="predicted"/>
<protein>
    <recommendedName>
        <fullName evidence="6">LPXTG-motif cell wall anchor domain-containing protein</fullName>
    </recommendedName>
</protein>
<name>A0A1T4V7S7_9FIRM</name>
<keyword evidence="1" id="KW-0812">Transmembrane</keyword>
<dbReference type="RefSeq" id="WP_078765197.1">
    <property type="nucleotide sequence ID" value="NZ_FUXZ01000003.1"/>
</dbReference>
<feature type="domain" description="SpaA-like prealbumin fold" evidence="2">
    <location>
        <begin position="812"/>
        <end position="897"/>
    </location>
</feature>
<sequence length="1364" mass="153921">MRVLKFKRVIAFIMAIALIFNMNFINCTKVYAAEFNLHFENYNSADVTGTAKWKYDLGNKMVFCINNGHDVDQNDGYNTYDIWKYKSKGKSDMTRAGAVAKLALYWTRSNKSDKIRSRVQAIIWAIYNSNDKTDVTDEIQAVIGSGAIYKEIFDVDGKINSVENVYQSEKKKSNQKMMDLFAENSTTVNASVDIETFKASLTYYQRLKLRKVDQDGKAIPNFVFQITLADFGHAIDNDRNCMGFKNLEEIEVNNGTWLVPTYDSNGRLTKLTQEVATNQGGAVRNSFERDEVSTNGSNRIIYVKTDSNGYIQLRFKFSVDSNEYAWGKYKLSGDSSWTELVTYNDYEKSLTKYAYKDSDGKLVQCESSDSGAHTMWYWIKKAFDDENSEAILVRTKNIAYSKARGTWSRDNEGILLNGTNGTRSDISKIWCDTGLLNKPNFYGIKEVENASGNAWIFGQESSNTLSRNSGLDGYCRWVKIYRDKTEVSNVDNLTATDSYTYNGWTNAGTYVNETGGTYTSSKYVDKTANGNNKYIASSSSDTDELSAKGFVLTPTSRFGINKNGNLIVATAKGSADPTIVDAYYSYGTGKLSANRVVSEEFVIKKTDEDGKILPNTEFKLSLNMGEYKNNVDSVVANGKKITTDEFNVKTDEDGFIKIKVSFKKEVSGNYIYGKYFDYGTGTYKNVENASVYNSLSYAYKVGIKQVVENANTSLKYHYSTTYDIENGKKAVDNDLKNQLDKWENDFNKNKNLKLVITEIDTESDYYTINEAYAKGVEFSITNGKKILLLNEKEVEVEDEILVIDKYKYVQPTLIKKNQDTNEAIKGAVFGIYEDEEGKIPALMYDENGNLVNKLDDSGKVKEVLYTTDKEGKINFDYVRCSDKKTYYVREIKAPEGFFSIYEDYITDNDILSFKADGKDIDDLNVLSANYIKFDVTNKEKPYLKTTLLDTVTNSHVASSEGKIKLEDTVKYKNLKPNTEYTVTGVLMDKSDETGNTKILDKDGNEITAQTTFKTDDSGDGTVVVTFEFELPDDIEGLTAVAFEDIKDVCTHADIKDEEQTVHFPKIHTTAVSGETKEHTGFITDNMITIIDTVTYENLIPNKKYTLTGYLVDSNTGSYLYDDKGKIKKTVNFIPTEANGSEEVVFTFKKDKIYTEDKKAFDLNGSSIVVFEYLTDTNNHRVSKHEDKDDEDQTVNYPKANTTATDKLDGDKKVSGDIATIVDNVRFENLTPGRKYTVTGVLMDKKTGKELMVDGKKVTGSTTFTCKKENDVVDVEFKFNISNVNVGDYVIFEEVIDYKTKAKVVEHKDITSVSQTITVERPPHYIPPQTGDTSKIPVMMEIMLLSLLGLISMILLKKKYNKKFN</sequence>
<dbReference type="Gene3D" id="2.60.40.10">
    <property type="entry name" value="Immunoglobulins"/>
    <property type="match status" value="1"/>
</dbReference>
<gene>
    <name evidence="4" type="ORF">SAMN02745111_00302</name>
</gene>
<feature type="domain" description="T-Q ester bond containing" evidence="3">
    <location>
        <begin position="1199"/>
        <end position="1318"/>
    </location>
</feature>
<evidence type="ECO:0000256" key="1">
    <source>
        <dbReference type="SAM" id="Phobius"/>
    </source>
</evidence>
<dbReference type="EMBL" id="FUXZ01000003">
    <property type="protein sequence ID" value="SKA60926.1"/>
    <property type="molecule type" value="Genomic_DNA"/>
</dbReference>
<evidence type="ECO:0008006" key="6">
    <source>
        <dbReference type="Google" id="ProtNLM"/>
    </source>
</evidence>
<dbReference type="Proteomes" id="UP000190814">
    <property type="component" value="Unassembled WGS sequence"/>
</dbReference>
<dbReference type="Gene3D" id="2.60.40.3930">
    <property type="match status" value="3"/>
</dbReference>
<accession>A0A1T4V7S7</accession>
<dbReference type="InterPro" id="IPR041100">
    <property type="entry name" value="TQ"/>
</dbReference>
<keyword evidence="1" id="KW-1133">Transmembrane helix</keyword>
<feature type="domain" description="T-Q ester bond containing" evidence="3">
    <location>
        <begin position="941"/>
        <end position="1062"/>
    </location>
</feature>
<dbReference type="Pfam" id="PF18202">
    <property type="entry name" value="TQ"/>
    <property type="match status" value="3"/>
</dbReference>
<dbReference type="STRING" id="39495.SAMN02745111_00302"/>
<dbReference type="Pfam" id="PF17802">
    <property type="entry name" value="SpaA"/>
    <property type="match status" value="1"/>
</dbReference>
<feature type="transmembrane region" description="Helical" evidence="1">
    <location>
        <begin position="1335"/>
        <end position="1355"/>
    </location>
</feature>
<dbReference type="NCBIfam" id="NF033903">
    <property type="entry name" value="VaFE_rpt"/>
    <property type="match status" value="3"/>
</dbReference>
<evidence type="ECO:0000259" key="2">
    <source>
        <dbReference type="Pfam" id="PF17802"/>
    </source>
</evidence>
<evidence type="ECO:0000313" key="4">
    <source>
        <dbReference type="EMBL" id="SKA60926.1"/>
    </source>
</evidence>
<organism evidence="4 5">
    <name type="scientific">Eubacterium uniforme</name>
    <dbReference type="NCBI Taxonomy" id="39495"/>
    <lineage>
        <taxon>Bacteria</taxon>
        <taxon>Bacillati</taxon>
        <taxon>Bacillota</taxon>
        <taxon>Clostridia</taxon>
        <taxon>Eubacteriales</taxon>
        <taxon>Eubacteriaceae</taxon>
        <taxon>Eubacterium</taxon>
    </lineage>
</organism>
<evidence type="ECO:0000313" key="5">
    <source>
        <dbReference type="Proteomes" id="UP000190814"/>
    </source>
</evidence>
<feature type="domain" description="T-Q ester bond containing" evidence="3">
    <location>
        <begin position="1064"/>
        <end position="1195"/>
    </location>
</feature>
<keyword evidence="1" id="KW-0472">Membrane</keyword>
<dbReference type="InterPro" id="IPR041033">
    <property type="entry name" value="SpaA_PFL_dom_1"/>
</dbReference>
<reference evidence="4 5" key="1">
    <citation type="submission" date="2017-02" db="EMBL/GenBank/DDBJ databases">
        <authorList>
            <person name="Peterson S.W."/>
        </authorList>
    </citation>
    <scope>NUCLEOTIDE SEQUENCE [LARGE SCALE GENOMIC DNA]</scope>
    <source>
        <strain evidence="4 5">ATCC 35992</strain>
    </source>
</reference>
<keyword evidence="5" id="KW-1185">Reference proteome</keyword>